<feature type="domain" description="EAL" evidence="1">
    <location>
        <begin position="1"/>
        <end position="253"/>
    </location>
</feature>
<dbReference type="Proteomes" id="UP000245263">
    <property type="component" value="Plasmid pE30-1"/>
</dbReference>
<keyword evidence="2" id="KW-0614">Plasmid</keyword>
<name>A0ABM7UTX9_9LEPT</name>
<keyword evidence="3" id="KW-1185">Reference proteome</keyword>
<evidence type="ECO:0000313" key="3">
    <source>
        <dbReference type="Proteomes" id="UP000245263"/>
    </source>
</evidence>
<dbReference type="PANTHER" id="PTHR33121">
    <property type="entry name" value="CYCLIC DI-GMP PHOSPHODIESTERASE PDEF"/>
    <property type="match status" value="1"/>
</dbReference>
<organism evidence="2 3">
    <name type="scientific">Leptospira kobayashii</name>
    <dbReference type="NCBI Taxonomy" id="1917830"/>
    <lineage>
        <taxon>Bacteria</taxon>
        <taxon>Pseudomonadati</taxon>
        <taxon>Spirochaetota</taxon>
        <taxon>Spirochaetia</taxon>
        <taxon>Leptospirales</taxon>
        <taxon>Leptospiraceae</taxon>
        <taxon>Leptospira</taxon>
    </lineage>
</organism>
<dbReference type="Gene3D" id="3.30.450.20">
    <property type="entry name" value="PAS domain"/>
    <property type="match status" value="1"/>
</dbReference>
<dbReference type="InterPro" id="IPR018842">
    <property type="entry name" value="YkuI_C"/>
</dbReference>
<dbReference type="CDD" id="cd01948">
    <property type="entry name" value="EAL"/>
    <property type="match status" value="1"/>
</dbReference>
<dbReference type="InterPro" id="IPR050706">
    <property type="entry name" value="Cyclic-di-GMP_PDE-like"/>
</dbReference>
<protein>
    <submittedName>
        <fullName evidence="2">Signal transduction protein</fullName>
    </submittedName>
</protein>
<dbReference type="SMART" id="SM00052">
    <property type="entry name" value="EAL"/>
    <property type="match status" value="1"/>
</dbReference>
<dbReference type="SUPFAM" id="SSF141868">
    <property type="entry name" value="EAL domain-like"/>
    <property type="match status" value="1"/>
</dbReference>
<geneLocation type="plasmid" evidence="2 3">
    <name>pE30-1</name>
</geneLocation>
<gene>
    <name evidence="2" type="primary">rtn_4</name>
    <name evidence="2" type="ORF">LPTSP3_g38960</name>
</gene>
<dbReference type="InterPro" id="IPR029151">
    <property type="entry name" value="Sensor-like_sf"/>
</dbReference>
<proteinExistence type="predicted"/>
<dbReference type="Gene3D" id="3.20.20.450">
    <property type="entry name" value="EAL domain"/>
    <property type="match status" value="1"/>
</dbReference>
<sequence length="403" mass="46115">MQVTAEPSLSYVPYFQPIFSVEDQTVVAHESLGRGISSNGDVYGIPIFLQTPQTEEEQDQLLRIDSLLTEKAFLQFANTKQKGYLFLNMTPDRILHEVEHSDGINFPIVQKAKHYGIDTSRIYLEITERTSKRGIDALTTAVEFLKEQGFLIALDDVGSESSNLERLGALKPDMIKVDLNLLKRSIKSREFQSILEYLKDISLGLGSDLLFEGIENEEELHRAVDSGARFLQGYFLGRPKPHFLNPNDSDGLLKPHLDSFHQMKRKQISSDLVFEDSIKNILEKLVIPTKTIGKRVLIDANSIFKQSSSIQRVYITDWDGTQVSSYYERNGESSFRENNSNLHKNWSYLPFFYKHVKQAFRNSSAWQVSEPYWDKSMNQKLVVFSKILEGQLSIFIDVSIPKT</sequence>
<evidence type="ECO:0000313" key="2">
    <source>
        <dbReference type="EMBL" id="BDA80966.1"/>
    </source>
</evidence>
<dbReference type="PROSITE" id="PS50883">
    <property type="entry name" value="EAL"/>
    <property type="match status" value="1"/>
</dbReference>
<dbReference type="PANTHER" id="PTHR33121:SF82">
    <property type="entry name" value="SIGNAL TRANSDUCTION PROTEIN CONTAINING A EAL DOMAIN"/>
    <property type="match status" value="1"/>
</dbReference>
<evidence type="ECO:0000259" key="1">
    <source>
        <dbReference type="PROSITE" id="PS50883"/>
    </source>
</evidence>
<dbReference type="InterPro" id="IPR035919">
    <property type="entry name" value="EAL_sf"/>
</dbReference>
<dbReference type="Pfam" id="PF10388">
    <property type="entry name" value="YkuI_C"/>
    <property type="match status" value="1"/>
</dbReference>
<reference evidence="2 3" key="1">
    <citation type="submission" date="2021-08" db="EMBL/GenBank/DDBJ databases">
        <title>Complete genome sequence of Leptospira kobayashii strain E30.</title>
        <authorList>
            <person name="Nakao R."/>
            <person name="Nakamura S."/>
            <person name="Masuzawa T."/>
            <person name="Koizumi N."/>
        </authorList>
    </citation>
    <scope>NUCLEOTIDE SEQUENCE [LARGE SCALE GENOMIC DNA]</scope>
    <source>
        <strain evidence="2 3">E30</strain>
        <plasmid evidence="2 3">pE30-1</plasmid>
    </source>
</reference>
<dbReference type="InterPro" id="IPR001633">
    <property type="entry name" value="EAL_dom"/>
</dbReference>
<accession>A0ABM7UTX9</accession>
<dbReference type="Pfam" id="PF00563">
    <property type="entry name" value="EAL"/>
    <property type="match status" value="1"/>
</dbReference>
<dbReference type="SUPFAM" id="SSF103190">
    <property type="entry name" value="Sensory domain-like"/>
    <property type="match status" value="1"/>
</dbReference>
<dbReference type="EMBL" id="AP025030">
    <property type="protein sequence ID" value="BDA80966.1"/>
    <property type="molecule type" value="Genomic_DNA"/>
</dbReference>